<dbReference type="Proteomes" id="UP000182278">
    <property type="component" value="Unassembled WGS sequence"/>
</dbReference>
<gene>
    <name evidence="1" type="ORF">AUJ66_05675</name>
</gene>
<evidence type="ECO:0000313" key="1">
    <source>
        <dbReference type="EMBL" id="OIN96632.1"/>
    </source>
</evidence>
<sequence>MLKAGISKVKITPPFGLEMAGYGIYLNRIGKEISSALEMSEDNITISTTHTHSGPTTVYLRGWGDMDKNYMVFLKEKIIESAKEANKNLEPVIIGAGQGKVEINFNRVVKGGPTDTALMVLRVDNLSGKTKAILYNYSAHAVVMGPDSFAVSADWPGYASAKLDSVLSGGMGMFLQGFCGDVNIKDNGSSSFDKAKEYGEILANEVLRVTKKIKLEKSKKIKMYSKIINLPLHIPDQKDIEDMLQHYAEHRKQANWERFFQEWKDDTIREINRNPRDVLPAEIQILAIDNDILFVMEPGEVFTKWGMKIKEISPFKNTFVIGYANDCIGYIPDKDDFVRKGYAAHMVPLILGFFHFKPNAGEILVEGVGELTEDIKCLLNKK</sequence>
<name>A0A1J4SBF8_9BACT</name>
<proteinExistence type="predicted"/>
<reference evidence="1 2" key="1">
    <citation type="journal article" date="2016" name="Environ. Microbiol.">
        <title>Genomic resolution of a cold subsurface aquifer community provides metabolic insights for novel microbes adapted to high CO concentrations.</title>
        <authorList>
            <person name="Probst A.J."/>
            <person name="Castelle C.J."/>
            <person name="Singh A."/>
            <person name="Brown C.T."/>
            <person name="Anantharaman K."/>
            <person name="Sharon I."/>
            <person name="Hug L.A."/>
            <person name="Burstein D."/>
            <person name="Emerson J.B."/>
            <person name="Thomas B.C."/>
            <person name="Banfield J.F."/>
        </authorList>
    </citation>
    <scope>NUCLEOTIDE SEQUENCE [LARGE SCALE GENOMIC DNA]</scope>
    <source>
        <strain evidence="1">CG1_02_38_46</strain>
    </source>
</reference>
<dbReference type="STRING" id="1817893.AUJ66_05675"/>
<comment type="caution">
    <text evidence="1">The sequence shown here is derived from an EMBL/GenBank/DDBJ whole genome shotgun (WGS) entry which is preliminary data.</text>
</comment>
<accession>A0A1J4SBF8</accession>
<evidence type="ECO:0008006" key="3">
    <source>
        <dbReference type="Google" id="ProtNLM"/>
    </source>
</evidence>
<organism evidence="1 2">
    <name type="scientific">Candidatus Desantisbacteria bacterium CG1_02_38_46</name>
    <dbReference type="NCBI Taxonomy" id="1817893"/>
    <lineage>
        <taxon>Bacteria</taxon>
        <taxon>Candidatus Desantisiibacteriota</taxon>
    </lineage>
</organism>
<dbReference type="AlphaFoldDB" id="A0A1J4SBF8"/>
<protein>
    <recommendedName>
        <fullName evidence="3">Neutral/alkaline non-lysosomal ceramidase N-terminal domain-containing protein</fullName>
    </recommendedName>
</protein>
<evidence type="ECO:0000313" key="2">
    <source>
        <dbReference type="Proteomes" id="UP000182278"/>
    </source>
</evidence>
<dbReference type="EMBL" id="MNUO01000087">
    <property type="protein sequence ID" value="OIN96632.1"/>
    <property type="molecule type" value="Genomic_DNA"/>
</dbReference>